<evidence type="ECO:0000256" key="1">
    <source>
        <dbReference type="SAM" id="MobiDB-lite"/>
    </source>
</evidence>
<dbReference type="InterPro" id="IPR035979">
    <property type="entry name" value="RBD_domain_sf"/>
</dbReference>
<feature type="region of interest" description="Disordered" evidence="1">
    <location>
        <begin position="395"/>
        <end position="532"/>
    </location>
</feature>
<feature type="compositionally biased region" description="Polar residues" evidence="1">
    <location>
        <begin position="395"/>
        <end position="407"/>
    </location>
</feature>
<gene>
    <name evidence="2" type="ORF">N7452_006067</name>
</gene>
<dbReference type="InterPro" id="IPR012677">
    <property type="entry name" value="Nucleotide-bd_a/b_plait_sf"/>
</dbReference>
<feature type="compositionally biased region" description="Basic and acidic residues" evidence="1">
    <location>
        <begin position="491"/>
        <end position="502"/>
    </location>
</feature>
<accession>A0A9W9QM69</accession>
<dbReference type="AlphaFoldDB" id="A0A9W9QM69"/>
<dbReference type="EMBL" id="JAPZBQ010000003">
    <property type="protein sequence ID" value="KAJ5339339.1"/>
    <property type="molecule type" value="Genomic_DNA"/>
</dbReference>
<sequence>MAWPIDEDAPPDEESLAVLQTLGIEGTLQASSRAIGDVTSIHSPCRAGVLMITNIPFTVTRQEVNSFLGRGNQPIGDRDGPHIHVIMERSTGKTMDCFVEYVSDADAEKACARLNRNYDLGSAPRMGNRHVDVEMSSPEQLMKALFPLTKCVEWNDGSPVEEDNNDHWSTGFDGFLTDEELFCLVRHAEQPHRSAFASKIPQRCYESFISTLWKFPWHATHMYTVYQRNKLFHTLVTMIRILVERMQRQNTVGLDYRLLCELTGAGIACPAFNPRMKFCIAFTSEDQAIINTLSKDWCIYFPFDTLSYATGCSAMDLQFFAYLMSKGIFPTPRSTDHKNIPTHVKRPLFGHNFFEWSDNASPKILYKDSVAHESRMFRHFIITGWQRLNQREASISTIGGPPQSSHAGDNESLDNESVDSDRTVMTRVHKPKTPAPPPAAPAYRKTDPPYRRARVPHARDNSESFSRNWTFPNRQADEPMPANPGPIEQETPTRRPKGDRARPYRPPQLRNSLTERDPFIEAGPSEDRSHRKTFSLESLAPPTYYMPHATAHNVRSSSYSYPAGQGSTLAPDPQHNRAQSELFREARSEMYREINQIESSVFDIMRESYADELQRKESNKREKH</sequence>
<evidence type="ECO:0000313" key="3">
    <source>
        <dbReference type="Proteomes" id="UP001147695"/>
    </source>
</evidence>
<organism evidence="2 3">
    <name type="scientific">Penicillium brevicompactum</name>
    <dbReference type="NCBI Taxonomy" id="5074"/>
    <lineage>
        <taxon>Eukaryota</taxon>
        <taxon>Fungi</taxon>
        <taxon>Dikarya</taxon>
        <taxon>Ascomycota</taxon>
        <taxon>Pezizomycotina</taxon>
        <taxon>Eurotiomycetes</taxon>
        <taxon>Eurotiomycetidae</taxon>
        <taxon>Eurotiales</taxon>
        <taxon>Aspergillaceae</taxon>
        <taxon>Penicillium</taxon>
    </lineage>
</organism>
<reference evidence="2" key="2">
    <citation type="journal article" date="2023" name="IMA Fungus">
        <title>Comparative genomic study of the Penicillium genus elucidates a diverse pangenome and 15 lateral gene transfer events.</title>
        <authorList>
            <person name="Petersen C."/>
            <person name="Sorensen T."/>
            <person name="Nielsen M.R."/>
            <person name="Sondergaard T.E."/>
            <person name="Sorensen J.L."/>
            <person name="Fitzpatrick D.A."/>
            <person name="Frisvad J.C."/>
            <person name="Nielsen K.L."/>
        </authorList>
    </citation>
    <scope>NUCLEOTIDE SEQUENCE</scope>
    <source>
        <strain evidence="2">IBT 35673</strain>
    </source>
</reference>
<dbReference type="GO" id="GO:0003676">
    <property type="term" value="F:nucleic acid binding"/>
    <property type="evidence" value="ECO:0007669"/>
    <property type="project" value="InterPro"/>
</dbReference>
<feature type="region of interest" description="Disordered" evidence="1">
    <location>
        <begin position="556"/>
        <end position="579"/>
    </location>
</feature>
<name>A0A9W9QM69_PENBR</name>
<comment type="caution">
    <text evidence="2">The sequence shown here is derived from an EMBL/GenBank/DDBJ whole genome shotgun (WGS) entry which is preliminary data.</text>
</comment>
<dbReference type="Proteomes" id="UP001147695">
    <property type="component" value="Unassembled WGS sequence"/>
</dbReference>
<dbReference type="SUPFAM" id="SSF54928">
    <property type="entry name" value="RNA-binding domain, RBD"/>
    <property type="match status" value="1"/>
</dbReference>
<dbReference type="Gene3D" id="3.30.70.330">
    <property type="match status" value="1"/>
</dbReference>
<proteinExistence type="predicted"/>
<evidence type="ECO:0000313" key="2">
    <source>
        <dbReference type="EMBL" id="KAJ5339339.1"/>
    </source>
</evidence>
<feature type="compositionally biased region" description="Basic and acidic residues" evidence="1">
    <location>
        <begin position="513"/>
        <end position="529"/>
    </location>
</feature>
<feature type="compositionally biased region" description="Polar residues" evidence="1">
    <location>
        <begin position="463"/>
        <end position="473"/>
    </location>
</feature>
<reference evidence="2" key="1">
    <citation type="submission" date="2022-12" db="EMBL/GenBank/DDBJ databases">
        <authorList>
            <person name="Petersen C."/>
        </authorList>
    </citation>
    <scope>NUCLEOTIDE SEQUENCE</scope>
    <source>
        <strain evidence="2">IBT 35673</strain>
    </source>
</reference>
<protein>
    <submittedName>
        <fullName evidence="2">Nucleotide-binding alpha-beta plait</fullName>
    </submittedName>
</protein>
<feature type="compositionally biased region" description="Polar residues" evidence="1">
    <location>
        <begin position="556"/>
        <end position="568"/>
    </location>
</feature>